<evidence type="ECO:0000313" key="5">
    <source>
        <dbReference type="Proteomes" id="UP001231518"/>
    </source>
</evidence>
<evidence type="ECO:0000256" key="1">
    <source>
        <dbReference type="ARBA" id="ARBA00023157"/>
    </source>
</evidence>
<name>A0AAD7Y9Z8_MYTSE</name>
<reference evidence="4" key="1">
    <citation type="submission" date="2023-03" db="EMBL/GenBank/DDBJ databases">
        <title>Chromosome-level genomes of two armyworms, Mythimna separata and Mythimna loreyi, provide insights into the biosynthesis and reception of sex pheromones.</title>
        <authorList>
            <person name="Zhao H."/>
        </authorList>
    </citation>
    <scope>NUCLEOTIDE SEQUENCE</scope>
    <source>
        <strain evidence="4">BeijingLab</strain>
        <tissue evidence="4">Pupa</tissue>
    </source>
</reference>
<accession>A0AAD7Y9Z8</accession>
<keyword evidence="1" id="KW-1015">Disulfide bond</keyword>
<keyword evidence="5" id="KW-1185">Reference proteome</keyword>
<dbReference type="SMART" id="SM00020">
    <property type="entry name" value="Tryp_SPc"/>
    <property type="match status" value="1"/>
</dbReference>
<sequence length="345" mass="38705">MKGICLVFITLVIVFNGGVSAARCDVATTAQVQEGNLGQSGDFNWLGILHVHQYEEGKIRVAMTGIVLIKLKHALANADDVVKIPMKIFKSESKAMFMPARDTPWEVKPASYVTHPEYEYATLNTIAVIELDLDDVDDYPLNPICLPSGETFNTSRYLYLTGFTDENKKIEKVIYNIQYLEKQVCEEFYNRAGLSSQKRTPTVYVCGYAPSNKTQCVWDSGMVLVSNVTGYFNLIGFGVHGPGCAAPARFVDLFPYFSWINSIITPDEVYDEASFRRKDDHDEFSPEHEQIRMNDSLHKSDIIHHDFTQNPLVKGNIDLITKVAEDEKPTLPSNNSRIPSATVTS</sequence>
<dbReference type="InterPro" id="IPR001254">
    <property type="entry name" value="Trypsin_dom"/>
</dbReference>
<protein>
    <recommendedName>
        <fullName evidence="3">Peptidase S1 domain-containing protein</fullName>
    </recommendedName>
</protein>
<feature type="chain" id="PRO_5041927461" description="Peptidase S1 domain-containing protein" evidence="2">
    <location>
        <begin position="22"/>
        <end position="345"/>
    </location>
</feature>
<comment type="caution">
    <text evidence="4">The sequence shown here is derived from an EMBL/GenBank/DDBJ whole genome shotgun (WGS) entry which is preliminary data.</text>
</comment>
<feature type="signal peptide" evidence="2">
    <location>
        <begin position="1"/>
        <end position="21"/>
    </location>
</feature>
<dbReference type="PANTHER" id="PTHR24253:SF153">
    <property type="entry name" value="SERINE PROTEASE HEPSIN"/>
    <property type="match status" value="1"/>
</dbReference>
<dbReference type="PANTHER" id="PTHR24253">
    <property type="entry name" value="TRANSMEMBRANE PROTEASE SERINE"/>
    <property type="match status" value="1"/>
</dbReference>
<dbReference type="Gene3D" id="2.40.10.10">
    <property type="entry name" value="Trypsin-like serine proteases"/>
    <property type="match status" value="1"/>
</dbReference>
<evidence type="ECO:0000259" key="3">
    <source>
        <dbReference type="SMART" id="SM00020"/>
    </source>
</evidence>
<dbReference type="Proteomes" id="UP001231518">
    <property type="component" value="Chromosome 25"/>
</dbReference>
<dbReference type="GO" id="GO:0006508">
    <property type="term" value="P:proteolysis"/>
    <property type="evidence" value="ECO:0007669"/>
    <property type="project" value="InterPro"/>
</dbReference>
<gene>
    <name evidence="4" type="ORF">PYW07_010328</name>
</gene>
<dbReference type="GO" id="GO:0004252">
    <property type="term" value="F:serine-type endopeptidase activity"/>
    <property type="evidence" value="ECO:0007669"/>
    <property type="project" value="InterPro"/>
</dbReference>
<evidence type="ECO:0000313" key="4">
    <source>
        <dbReference type="EMBL" id="KAJ8708203.1"/>
    </source>
</evidence>
<dbReference type="AlphaFoldDB" id="A0AAD7Y9Z8"/>
<organism evidence="4 5">
    <name type="scientific">Mythimna separata</name>
    <name type="common">Oriental armyworm</name>
    <name type="synonym">Pseudaletia separata</name>
    <dbReference type="NCBI Taxonomy" id="271217"/>
    <lineage>
        <taxon>Eukaryota</taxon>
        <taxon>Metazoa</taxon>
        <taxon>Ecdysozoa</taxon>
        <taxon>Arthropoda</taxon>
        <taxon>Hexapoda</taxon>
        <taxon>Insecta</taxon>
        <taxon>Pterygota</taxon>
        <taxon>Neoptera</taxon>
        <taxon>Endopterygota</taxon>
        <taxon>Lepidoptera</taxon>
        <taxon>Glossata</taxon>
        <taxon>Ditrysia</taxon>
        <taxon>Noctuoidea</taxon>
        <taxon>Noctuidae</taxon>
        <taxon>Noctuinae</taxon>
        <taxon>Hadenini</taxon>
        <taxon>Mythimna</taxon>
    </lineage>
</organism>
<dbReference type="InterPro" id="IPR009003">
    <property type="entry name" value="Peptidase_S1_PA"/>
</dbReference>
<feature type="domain" description="Peptidase S1" evidence="3">
    <location>
        <begin position="31"/>
        <end position="260"/>
    </location>
</feature>
<keyword evidence="2" id="KW-0732">Signal</keyword>
<evidence type="ECO:0000256" key="2">
    <source>
        <dbReference type="SAM" id="SignalP"/>
    </source>
</evidence>
<proteinExistence type="predicted"/>
<dbReference type="EMBL" id="JARGEI010000026">
    <property type="protein sequence ID" value="KAJ8708203.1"/>
    <property type="molecule type" value="Genomic_DNA"/>
</dbReference>
<dbReference type="SUPFAM" id="SSF50494">
    <property type="entry name" value="Trypsin-like serine proteases"/>
    <property type="match status" value="1"/>
</dbReference>
<dbReference type="InterPro" id="IPR043504">
    <property type="entry name" value="Peptidase_S1_PA_chymotrypsin"/>
</dbReference>
<dbReference type="Pfam" id="PF00089">
    <property type="entry name" value="Trypsin"/>
    <property type="match status" value="1"/>
</dbReference>